<gene>
    <name evidence="3" type="ORF">K8352_13495</name>
</gene>
<dbReference type="RefSeq" id="WP_317902909.1">
    <property type="nucleotide sequence ID" value="NZ_JAIRBC010000020.1"/>
</dbReference>
<dbReference type="Pfam" id="PF00582">
    <property type="entry name" value="Usp"/>
    <property type="match status" value="2"/>
</dbReference>
<dbReference type="AlphaFoldDB" id="A0AAE3EXY9"/>
<comment type="similarity">
    <text evidence="1">Belongs to the universal stress protein A family.</text>
</comment>
<dbReference type="EMBL" id="JAIRBC010000020">
    <property type="protein sequence ID" value="MCG2461767.1"/>
    <property type="molecule type" value="Genomic_DNA"/>
</dbReference>
<protein>
    <submittedName>
        <fullName evidence="3">Universal stress protein</fullName>
    </submittedName>
</protein>
<dbReference type="InterPro" id="IPR006015">
    <property type="entry name" value="Universal_stress_UspA"/>
</dbReference>
<dbReference type="CDD" id="cd00293">
    <property type="entry name" value="USP-like"/>
    <property type="match status" value="2"/>
</dbReference>
<reference evidence="3" key="1">
    <citation type="submission" date="2023-02" db="EMBL/GenBank/DDBJ databases">
        <title>Genome of Flavobacteriaceae gen. nov. sp. strain F89.</title>
        <authorList>
            <person name="Wang Y."/>
        </authorList>
    </citation>
    <scope>NUCLEOTIDE SEQUENCE</scope>
    <source>
        <strain evidence="3">F89</strain>
    </source>
</reference>
<dbReference type="Gene3D" id="3.40.50.12370">
    <property type="match status" value="1"/>
</dbReference>
<dbReference type="PANTHER" id="PTHR46268">
    <property type="entry name" value="STRESS RESPONSE PROTEIN NHAX"/>
    <property type="match status" value="1"/>
</dbReference>
<evidence type="ECO:0000313" key="4">
    <source>
        <dbReference type="Proteomes" id="UP001200642"/>
    </source>
</evidence>
<evidence type="ECO:0000256" key="1">
    <source>
        <dbReference type="ARBA" id="ARBA00008791"/>
    </source>
</evidence>
<dbReference type="PANTHER" id="PTHR46268:SF6">
    <property type="entry name" value="UNIVERSAL STRESS PROTEIN UP12"/>
    <property type="match status" value="1"/>
</dbReference>
<dbReference type="SUPFAM" id="SSF52402">
    <property type="entry name" value="Adenine nucleotide alpha hydrolases-like"/>
    <property type="match status" value="2"/>
</dbReference>
<name>A0AAE3EXY9_9FLAO</name>
<proteinExistence type="inferred from homology"/>
<feature type="domain" description="UspA" evidence="2">
    <location>
        <begin position="1"/>
        <end position="143"/>
    </location>
</feature>
<dbReference type="Proteomes" id="UP001200642">
    <property type="component" value="Unassembled WGS sequence"/>
</dbReference>
<evidence type="ECO:0000313" key="3">
    <source>
        <dbReference type="EMBL" id="MCG2461767.1"/>
    </source>
</evidence>
<evidence type="ECO:0000259" key="2">
    <source>
        <dbReference type="Pfam" id="PF00582"/>
    </source>
</evidence>
<accession>A0AAE3EXY9</accession>
<feature type="domain" description="UspA" evidence="2">
    <location>
        <begin position="151"/>
        <end position="250"/>
    </location>
</feature>
<sequence length="277" mass="31527">MRSILYATDLTEQSIPALRYAYDLSISLGTDLVVFHSHEIPPIRLSVKRPIKQLEYHLIAEQKEIVKSYCIKHLGEEIDLDKLRIVVVCGDSVLDGIIGLSKELSPDLVLIGRKGKHTERGMFAGDIGQGLLKRLSCPIMIVPGNIEAAPIRTILYATDFEEADIAAVESLAPIAKQVNAKIHFIHVTTEEQYAKSNQMEWFKEMLAKRIDYKNLEFKVVFSEKIEEKLKEYSERINADMIALLYREEKGFFQNLFNKSLVIKLDDQIGIPLMSFSK</sequence>
<comment type="caution">
    <text evidence="3">The sequence shown here is derived from an EMBL/GenBank/DDBJ whole genome shotgun (WGS) entry which is preliminary data.</text>
</comment>
<dbReference type="InterPro" id="IPR006016">
    <property type="entry name" value="UspA"/>
</dbReference>
<keyword evidence="4" id="KW-1185">Reference proteome</keyword>
<organism evidence="3 4">
    <name type="scientific">Cerina litoralis</name>
    <dbReference type="NCBI Taxonomy" id="2874477"/>
    <lineage>
        <taxon>Bacteria</taxon>
        <taxon>Pseudomonadati</taxon>
        <taxon>Bacteroidota</taxon>
        <taxon>Flavobacteriia</taxon>
        <taxon>Flavobacteriales</taxon>
        <taxon>Flavobacteriaceae</taxon>
        <taxon>Cerina</taxon>
    </lineage>
</organism>
<dbReference type="PRINTS" id="PR01438">
    <property type="entry name" value="UNVRSLSTRESS"/>
</dbReference>